<keyword evidence="5 6" id="KW-0539">Nucleus</keyword>
<dbReference type="OrthoDB" id="446168at2759"/>
<dbReference type="InterPro" id="IPR013725">
    <property type="entry name" value="DNA_replication_fac_RFC1_C"/>
</dbReference>
<dbReference type="PANTHER" id="PTHR23389:SF6">
    <property type="entry name" value="REPLICATION FACTOR C SUBUNIT 1"/>
    <property type="match status" value="1"/>
</dbReference>
<proteinExistence type="inferred from homology"/>
<comment type="subcellular location">
    <subcellularLocation>
        <location evidence="1 6">Nucleus</location>
    </subcellularLocation>
</comment>
<evidence type="ECO:0000259" key="8">
    <source>
        <dbReference type="SMART" id="SM00382"/>
    </source>
</evidence>
<dbReference type="Proteomes" id="UP000683925">
    <property type="component" value="Unassembled WGS sequence"/>
</dbReference>
<feature type="domain" description="AAA+ ATPase" evidence="8">
    <location>
        <begin position="436"/>
        <end position="565"/>
    </location>
</feature>
<dbReference type="SMART" id="SM00382">
    <property type="entry name" value="AAA"/>
    <property type="match status" value="1"/>
</dbReference>
<dbReference type="OMA" id="KVIEFRM"/>
<feature type="compositionally biased region" description="Low complexity" evidence="7">
    <location>
        <begin position="306"/>
        <end position="321"/>
    </location>
</feature>
<evidence type="ECO:0000313" key="10">
    <source>
        <dbReference type="Proteomes" id="UP000683925"/>
    </source>
</evidence>
<organism evidence="9 10">
    <name type="scientific">Paramecium octaurelia</name>
    <dbReference type="NCBI Taxonomy" id="43137"/>
    <lineage>
        <taxon>Eukaryota</taxon>
        <taxon>Sar</taxon>
        <taxon>Alveolata</taxon>
        <taxon>Ciliophora</taxon>
        <taxon>Intramacronucleata</taxon>
        <taxon>Oligohymenophorea</taxon>
        <taxon>Peniculida</taxon>
        <taxon>Parameciidae</taxon>
        <taxon>Paramecium</taxon>
    </lineage>
</organism>
<dbReference type="CDD" id="cd00009">
    <property type="entry name" value="AAA"/>
    <property type="match status" value="1"/>
</dbReference>
<feature type="compositionally biased region" description="Basic residues" evidence="7">
    <location>
        <begin position="897"/>
        <end position="907"/>
    </location>
</feature>
<dbReference type="EMBL" id="CAJJDP010000006">
    <property type="protein sequence ID" value="CAD8136163.1"/>
    <property type="molecule type" value="Genomic_DNA"/>
</dbReference>
<dbReference type="GO" id="GO:0005634">
    <property type="term" value="C:nucleus"/>
    <property type="evidence" value="ECO:0007669"/>
    <property type="project" value="TreeGrafter"/>
</dbReference>
<name>A0A8S1S8R6_PAROT</name>
<feature type="region of interest" description="Disordered" evidence="7">
    <location>
        <begin position="867"/>
        <end position="933"/>
    </location>
</feature>
<evidence type="ECO:0000256" key="1">
    <source>
        <dbReference type="ARBA" id="ARBA00004123"/>
    </source>
</evidence>
<comment type="similarity">
    <text evidence="6">Belongs to the activator 1 large subunit family.</text>
</comment>
<evidence type="ECO:0000256" key="4">
    <source>
        <dbReference type="ARBA" id="ARBA00022840"/>
    </source>
</evidence>
<feature type="compositionally biased region" description="Basic and acidic residues" evidence="7">
    <location>
        <begin position="40"/>
        <end position="54"/>
    </location>
</feature>
<feature type="compositionally biased region" description="Polar residues" evidence="7">
    <location>
        <begin position="18"/>
        <end position="28"/>
    </location>
</feature>
<evidence type="ECO:0000256" key="3">
    <source>
        <dbReference type="ARBA" id="ARBA00022741"/>
    </source>
</evidence>
<dbReference type="FunFam" id="3.40.50.300:FF:000395">
    <property type="entry name" value="Replication factor C subunit 1"/>
    <property type="match status" value="1"/>
</dbReference>
<feature type="compositionally biased region" description="Acidic residues" evidence="7">
    <location>
        <begin position="875"/>
        <end position="893"/>
    </location>
</feature>
<dbReference type="InterPro" id="IPR003593">
    <property type="entry name" value="AAA+_ATPase"/>
</dbReference>
<evidence type="ECO:0000256" key="6">
    <source>
        <dbReference type="PIRNR" id="PIRNR036578"/>
    </source>
</evidence>
<feature type="region of interest" description="Disordered" evidence="7">
    <location>
        <begin position="1"/>
        <end position="81"/>
    </location>
</feature>
<protein>
    <recommendedName>
        <fullName evidence="6">Replication factor C subunit 1</fullName>
    </recommendedName>
</protein>
<dbReference type="GO" id="GO:0005663">
    <property type="term" value="C:DNA replication factor C complex"/>
    <property type="evidence" value="ECO:0007669"/>
    <property type="project" value="InterPro"/>
</dbReference>
<accession>A0A8S1S8R6</accession>
<keyword evidence="2 6" id="KW-0235">DNA replication</keyword>
<feature type="region of interest" description="Disordered" evidence="7">
    <location>
        <begin position="842"/>
        <end position="861"/>
    </location>
</feature>
<dbReference type="GO" id="GO:0006260">
    <property type="term" value="P:DNA replication"/>
    <property type="evidence" value="ECO:0007669"/>
    <property type="project" value="UniProtKB-KW"/>
</dbReference>
<dbReference type="CDD" id="cd18140">
    <property type="entry name" value="HLD_clamp_RFC"/>
    <property type="match status" value="1"/>
</dbReference>
<dbReference type="GO" id="GO:0003689">
    <property type="term" value="F:DNA clamp loader activity"/>
    <property type="evidence" value="ECO:0007669"/>
    <property type="project" value="InterPro"/>
</dbReference>
<dbReference type="AlphaFoldDB" id="A0A8S1S8R6"/>
<dbReference type="Pfam" id="PF00004">
    <property type="entry name" value="AAA"/>
    <property type="match status" value="1"/>
</dbReference>
<feature type="compositionally biased region" description="Basic and acidic residues" evidence="7">
    <location>
        <begin position="852"/>
        <end position="861"/>
    </location>
</feature>
<dbReference type="PIRSF" id="PIRSF036578">
    <property type="entry name" value="RFC1"/>
    <property type="match status" value="1"/>
</dbReference>
<dbReference type="PANTHER" id="PTHR23389">
    <property type="entry name" value="CHROMOSOME TRANSMISSION FIDELITY FACTOR 18"/>
    <property type="match status" value="1"/>
</dbReference>
<evidence type="ECO:0000313" key="9">
    <source>
        <dbReference type="EMBL" id="CAD8136163.1"/>
    </source>
</evidence>
<evidence type="ECO:0000256" key="2">
    <source>
        <dbReference type="ARBA" id="ARBA00022705"/>
    </source>
</evidence>
<reference evidence="9" key="1">
    <citation type="submission" date="2021-01" db="EMBL/GenBank/DDBJ databases">
        <authorList>
            <consortium name="Genoscope - CEA"/>
            <person name="William W."/>
        </authorList>
    </citation>
    <scope>NUCLEOTIDE SEQUENCE</scope>
</reference>
<feature type="region of interest" description="Disordered" evidence="7">
    <location>
        <begin position="299"/>
        <end position="321"/>
    </location>
</feature>
<dbReference type="GO" id="GO:0005524">
    <property type="term" value="F:ATP binding"/>
    <property type="evidence" value="ECO:0007669"/>
    <property type="project" value="UniProtKB-KW"/>
</dbReference>
<dbReference type="Pfam" id="PF08519">
    <property type="entry name" value="RFC1"/>
    <property type="match status" value="1"/>
</dbReference>
<dbReference type="InterPro" id="IPR003959">
    <property type="entry name" value="ATPase_AAA_core"/>
</dbReference>
<comment type="caution">
    <text evidence="9">The sequence shown here is derived from an EMBL/GenBank/DDBJ whole genome shotgun (WGS) entry which is preliminary data.</text>
</comment>
<evidence type="ECO:0000256" key="7">
    <source>
        <dbReference type="SAM" id="MobiDB-lite"/>
    </source>
</evidence>
<evidence type="ECO:0000256" key="5">
    <source>
        <dbReference type="ARBA" id="ARBA00023242"/>
    </source>
</evidence>
<keyword evidence="4 6" id="KW-0067">ATP-binding</keyword>
<keyword evidence="10" id="KW-1185">Reference proteome</keyword>
<feature type="compositionally biased region" description="Polar residues" evidence="7">
    <location>
        <begin position="842"/>
        <end position="851"/>
    </location>
</feature>
<dbReference type="InterPro" id="IPR012178">
    <property type="entry name" value="RFC1"/>
</dbReference>
<keyword evidence="3 6" id="KW-0547">Nucleotide-binding</keyword>
<dbReference type="GO" id="GO:0016887">
    <property type="term" value="F:ATP hydrolysis activity"/>
    <property type="evidence" value="ECO:0007669"/>
    <property type="project" value="InterPro"/>
</dbReference>
<feature type="compositionally biased region" description="Basic and acidic residues" evidence="7">
    <location>
        <begin position="908"/>
        <end position="925"/>
    </location>
</feature>
<sequence>MGKKKLIKTADVIEEKPQIQQPKNSLQVSSSEDSDQQEEGNEKFSRFQIVDENKQQQGQLDRYFQKGKQAQTAPQPKKPKVIEFRMVEETKLPIKAKEEEKRVDQSDDSDSDFDLPTKFQHLAKITRTSTINTQATQITKIQPEEKKAETKIHKQEILNQFEQKQIQMTKIEIEEDSQKNILNKPLQRYKYFLLGNFQKYQKEQIIQIIRYYGGYLSCRILTNTIIIQGDSPNNTNDMKDDSLFANAKVQKSTILDFEALDNHLKQHTFNDLQKSFQLACQCNIQNVVQQEIQEKQDLQSKQKTASNQSSFIQSKSQQQSKLPIIQPNQEINTNLRAKFNSDVVLIEKQVELKPEIVNFSKDKLIQKDQKKISKIEQITVEETKQKLQLWTNKYAPSKVSDCLDQTHVSNIVKWLDKWGKTQLEICPGSFQSQNFAAKALLLSGPPGIGKTTIIRLIAKQKSYQLIEWNASDVRSKLQIENYVKHLQDNTVLRFKDANLISEGKMIILMDEIDGMTGSDRGGNKCLIDMIKLTKVPIVCICNDRNKQSMRTLANYCLDLQFKKPNQVEIQKKLEFICKSENINYDPAELKQQIEISQCDIRQLLNLLQMHKVGVKLQIDKNIGKDGSVTTNIYESTRILLNYKDSYTLPIHKLMDYYFQDPDMTQFFYHENYIDLIRKAPLNSISHISQAASSLADADVLNSKVRSQMWGLMPNVGFLSTMYPTQILKGNLLSKVNFPQMLGRISSENKIKRQILEVKEAFAQQTYLTNTKAIKFQYIEPYAFIIIQSLACAGLSCIEEVVSLLRNYNLNIQQFEECIVGSLALFPKRDLMTDIASQVKASLNKSMKQSMDSADRFGKERRAIQSTNVVKKTQNIEDDLNEELNQEEEIEEDEQKQKKNTKQKNKNIKQQEKHKNKQEKPGTDKNKQRKKGKK</sequence>
<dbReference type="InterPro" id="IPR047854">
    <property type="entry name" value="RFC_lid"/>
</dbReference>
<gene>
    <name evidence="9" type="ORF">POCTA_138.1.T0070253</name>
</gene>
<dbReference type="GO" id="GO:0003677">
    <property type="term" value="F:DNA binding"/>
    <property type="evidence" value="ECO:0007669"/>
    <property type="project" value="TreeGrafter"/>
</dbReference>